<feature type="transmembrane region" description="Helical" evidence="6">
    <location>
        <begin position="123"/>
        <end position="143"/>
    </location>
</feature>
<comment type="subcellular location">
    <subcellularLocation>
        <location evidence="1">Membrane</location>
        <topology evidence="1">Multi-pass membrane protein</topology>
    </subcellularLocation>
</comment>
<dbReference type="GO" id="GO:0016020">
    <property type="term" value="C:membrane"/>
    <property type="evidence" value="ECO:0007669"/>
    <property type="project" value="UniProtKB-SubCell"/>
</dbReference>
<keyword evidence="8" id="KW-1185">Reference proteome</keyword>
<sequence>QPHPVLHQLNGIQYCVNSPPPWLEGVVLGFQHYLLAVGSVVMITSFVVSQMGGDNHDKVQVMNTFLFVSGINTLLHTFFGTQLPSVIGPSYAFIIPAASIIESRKYRAVNPPELRFAELMREIQGALIIASCFQIIFGLLGFWRNIVRLLSPLTMVPLVCLTGIGLCLIIFPTIANCAAVGIPQLLLIIFISQYLPIFLKFDQPVCDRYALLFSVAVISIYSEVLSVSRAIENGSNCPGTSTGLIKAAPWFYIPFPFQWGPPNFSGRSVFSAIAASLVASVESTGSFIAAARFGKATPIPPSVISRGTIWLGFATFLNAIFGSVTGSTALVENTGLLALTKTGSRRVVQFASIFMILLSVFGKMGAVFASIPSPIMAASYCIFLAYVSSAGLGFLQFSNLNSFRTKFILGISFLIGLALPRKCNDRNGSFHPAWVSKTLSDTWNVLITSHATVAATVAVILDSTLRKDGEGMAACRENGSYWWEKFMVYDRDARNEEFFGLPCGLDKCFPSV</sequence>
<keyword evidence="3 6" id="KW-0812">Transmembrane</keyword>
<feature type="transmembrane region" description="Helical" evidence="6">
    <location>
        <begin position="378"/>
        <end position="397"/>
    </location>
</feature>
<evidence type="ECO:0000256" key="3">
    <source>
        <dbReference type="ARBA" id="ARBA00022692"/>
    </source>
</evidence>
<feature type="transmembrane region" description="Helical" evidence="6">
    <location>
        <begin position="309"/>
        <end position="330"/>
    </location>
</feature>
<evidence type="ECO:0000313" key="7">
    <source>
        <dbReference type="EMBL" id="EPS67781.1"/>
    </source>
</evidence>
<dbReference type="NCBIfam" id="NF037981">
    <property type="entry name" value="NCS2_1"/>
    <property type="match status" value="1"/>
</dbReference>
<organism evidence="7 8">
    <name type="scientific">Genlisea aurea</name>
    <dbReference type="NCBI Taxonomy" id="192259"/>
    <lineage>
        <taxon>Eukaryota</taxon>
        <taxon>Viridiplantae</taxon>
        <taxon>Streptophyta</taxon>
        <taxon>Embryophyta</taxon>
        <taxon>Tracheophyta</taxon>
        <taxon>Spermatophyta</taxon>
        <taxon>Magnoliopsida</taxon>
        <taxon>eudicotyledons</taxon>
        <taxon>Gunneridae</taxon>
        <taxon>Pentapetalae</taxon>
        <taxon>asterids</taxon>
        <taxon>lamiids</taxon>
        <taxon>Lamiales</taxon>
        <taxon>Lentibulariaceae</taxon>
        <taxon>Genlisea</taxon>
    </lineage>
</organism>
<name>S8CSD0_9LAMI</name>
<feature type="transmembrane region" description="Helical" evidence="6">
    <location>
        <begin position="350"/>
        <end position="371"/>
    </location>
</feature>
<dbReference type="AlphaFoldDB" id="S8CSD0"/>
<evidence type="ECO:0000256" key="6">
    <source>
        <dbReference type="SAM" id="Phobius"/>
    </source>
</evidence>
<feature type="transmembrane region" description="Helical" evidence="6">
    <location>
        <begin position="181"/>
        <end position="199"/>
    </location>
</feature>
<feature type="transmembrane region" description="Helical" evidence="6">
    <location>
        <begin position="155"/>
        <end position="175"/>
    </location>
</feature>
<feature type="transmembrane region" description="Helical" evidence="6">
    <location>
        <begin position="30"/>
        <end position="49"/>
    </location>
</feature>
<dbReference type="GO" id="GO:0022857">
    <property type="term" value="F:transmembrane transporter activity"/>
    <property type="evidence" value="ECO:0007669"/>
    <property type="project" value="InterPro"/>
</dbReference>
<keyword evidence="5 6" id="KW-0472">Membrane</keyword>
<feature type="transmembrane region" description="Helical" evidence="6">
    <location>
        <begin position="61"/>
        <end position="79"/>
    </location>
</feature>
<dbReference type="EMBL" id="AUSU01002933">
    <property type="protein sequence ID" value="EPS67781.1"/>
    <property type="molecule type" value="Genomic_DNA"/>
</dbReference>
<evidence type="ECO:0000256" key="1">
    <source>
        <dbReference type="ARBA" id="ARBA00004141"/>
    </source>
</evidence>
<keyword evidence="4 6" id="KW-1133">Transmembrane helix</keyword>
<dbReference type="OrthoDB" id="1641903at2759"/>
<dbReference type="Pfam" id="PF00860">
    <property type="entry name" value="Xan_ur_permease"/>
    <property type="match status" value="1"/>
</dbReference>
<comment type="similarity">
    <text evidence="2">Belongs to the nucleobase:cation symporter-2 (NCS2) (TC 2.A.40) family.</text>
</comment>
<dbReference type="InterPro" id="IPR006043">
    <property type="entry name" value="NCS2"/>
</dbReference>
<evidence type="ECO:0000313" key="8">
    <source>
        <dbReference type="Proteomes" id="UP000015453"/>
    </source>
</evidence>
<evidence type="ECO:0008006" key="9">
    <source>
        <dbReference type="Google" id="ProtNLM"/>
    </source>
</evidence>
<gene>
    <name evidence="7" type="ORF">M569_06991</name>
</gene>
<dbReference type="Proteomes" id="UP000015453">
    <property type="component" value="Unassembled WGS sequence"/>
</dbReference>
<feature type="non-terminal residue" evidence="7">
    <location>
        <position position="1"/>
    </location>
</feature>
<dbReference type="PANTHER" id="PTHR11119">
    <property type="entry name" value="XANTHINE-URACIL / VITAMIN C PERMEASE FAMILY MEMBER"/>
    <property type="match status" value="1"/>
</dbReference>
<evidence type="ECO:0000256" key="5">
    <source>
        <dbReference type="ARBA" id="ARBA00023136"/>
    </source>
</evidence>
<evidence type="ECO:0000256" key="2">
    <source>
        <dbReference type="ARBA" id="ARBA00008821"/>
    </source>
</evidence>
<comment type="caution">
    <text evidence="7">The sequence shown here is derived from an EMBL/GenBank/DDBJ whole genome shotgun (WGS) entry which is preliminary data.</text>
</comment>
<evidence type="ECO:0000256" key="4">
    <source>
        <dbReference type="ARBA" id="ARBA00022989"/>
    </source>
</evidence>
<proteinExistence type="inferred from homology"/>
<accession>S8CSD0</accession>
<reference evidence="7 8" key="1">
    <citation type="journal article" date="2013" name="BMC Genomics">
        <title>The miniature genome of a carnivorous plant Genlisea aurea contains a low number of genes and short non-coding sequences.</title>
        <authorList>
            <person name="Leushkin E.V."/>
            <person name="Sutormin R.A."/>
            <person name="Nabieva E.R."/>
            <person name="Penin A.A."/>
            <person name="Kondrashov A.S."/>
            <person name="Logacheva M.D."/>
        </authorList>
    </citation>
    <scope>NUCLEOTIDE SEQUENCE [LARGE SCALE GENOMIC DNA]</scope>
</reference>
<protein>
    <recommendedName>
        <fullName evidence="9">Nucleobase ascorbate transporter</fullName>
    </recommendedName>
</protein>